<reference evidence="1" key="1">
    <citation type="journal article" date="2021" name="Nat. Commun.">
        <title>Genomic analyses provide insights into spinach domestication and the genetic basis of agronomic traits.</title>
        <authorList>
            <person name="Cai X."/>
            <person name="Sun X."/>
            <person name="Xu C."/>
            <person name="Sun H."/>
            <person name="Wang X."/>
            <person name="Ge C."/>
            <person name="Zhang Z."/>
            <person name="Wang Q."/>
            <person name="Fei Z."/>
            <person name="Jiao C."/>
            <person name="Wang Q."/>
        </authorList>
    </citation>
    <scope>NUCLEOTIDE SEQUENCE [LARGE SCALE GENOMIC DNA]</scope>
    <source>
        <strain evidence="1">cv. Varoflay</strain>
    </source>
</reference>
<dbReference type="Proteomes" id="UP000813463">
    <property type="component" value="Chromosome 6"/>
</dbReference>
<reference evidence="2" key="2">
    <citation type="submission" date="2025-08" db="UniProtKB">
        <authorList>
            <consortium name="RefSeq"/>
        </authorList>
    </citation>
    <scope>IDENTIFICATION</scope>
    <source>
        <tissue evidence="2">Leaf</tissue>
    </source>
</reference>
<gene>
    <name evidence="2" type="primary">LOC110790899</name>
</gene>
<name>A0ABM3QWI2_SPIOL</name>
<dbReference type="GeneID" id="110790899"/>
<evidence type="ECO:0000313" key="1">
    <source>
        <dbReference type="Proteomes" id="UP000813463"/>
    </source>
</evidence>
<organism evidence="1 2">
    <name type="scientific">Spinacia oleracea</name>
    <name type="common">Spinach</name>
    <dbReference type="NCBI Taxonomy" id="3562"/>
    <lineage>
        <taxon>Eukaryota</taxon>
        <taxon>Viridiplantae</taxon>
        <taxon>Streptophyta</taxon>
        <taxon>Embryophyta</taxon>
        <taxon>Tracheophyta</taxon>
        <taxon>Spermatophyta</taxon>
        <taxon>Magnoliopsida</taxon>
        <taxon>eudicotyledons</taxon>
        <taxon>Gunneridae</taxon>
        <taxon>Pentapetalae</taxon>
        <taxon>Caryophyllales</taxon>
        <taxon>Chenopodiaceae</taxon>
        <taxon>Chenopodioideae</taxon>
        <taxon>Anserineae</taxon>
        <taxon>Spinacia</taxon>
    </lineage>
</organism>
<proteinExistence type="predicted"/>
<accession>A0ABM3QWI2</accession>
<keyword evidence="1" id="KW-1185">Reference proteome</keyword>
<protein>
    <submittedName>
        <fullName evidence="2">Uncharacterized protein isoform X2</fullName>
    </submittedName>
</protein>
<dbReference type="InterPro" id="IPR007789">
    <property type="entry name" value="DUF688"/>
</dbReference>
<dbReference type="RefSeq" id="XP_056687713.1">
    <property type="nucleotide sequence ID" value="XM_056831735.1"/>
</dbReference>
<evidence type="ECO:0000313" key="2">
    <source>
        <dbReference type="RefSeq" id="XP_056687713.1"/>
    </source>
</evidence>
<dbReference type="Pfam" id="PF05097">
    <property type="entry name" value="DUF688"/>
    <property type="match status" value="1"/>
</dbReference>
<sequence>MNVDHHHSKYLHSIKIKEAAAATTTATATGGGGGAGAASFKVGRRRRVMSREVSNLSNSSVEGGGDYHAQEPAAVPFVWESSPGCLFQEMILQNCHHPRQPNHHRGPLHHHHHHHPRNRVLWCQLLPLYIGTSHHLSTRVYN</sequence>